<dbReference type="PROSITE" id="PS50918">
    <property type="entry name" value="WWE"/>
    <property type="match status" value="2"/>
</dbReference>
<feature type="domain" description="WWE" evidence="1">
    <location>
        <begin position="144"/>
        <end position="218"/>
    </location>
</feature>
<dbReference type="SUPFAM" id="SSF117839">
    <property type="entry name" value="WWE domain"/>
    <property type="match status" value="2"/>
</dbReference>
<dbReference type="AlphaFoldDB" id="A0AAU9JW31"/>
<reference evidence="2" key="1">
    <citation type="submission" date="2021-09" db="EMBL/GenBank/DDBJ databases">
        <authorList>
            <consortium name="AG Swart"/>
            <person name="Singh M."/>
            <person name="Singh A."/>
            <person name="Seah K."/>
            <person name="Emmerich C."/>
        </authorList>
    </citation>
    <scope>NUCLEOTIDE SEQUENCE</scope>
    <source>
        <strain evidence="2">ATCC30299</strain>
    </source>
</reference>
<proteinExistence type="predicted"/>
<dbReference type="SMART" id="SM00678">
    <property type="entry name" value="WWE"/>
    <property type="match status" value="1"/>
</dbReference>
<dbReference type="InterPro" id="IPR018123">
    <property type="entry name" value="WWE-dom_subgr"/>
</dbReference>
<organism evidence="2 3">
    <name type="scientific">Blepharisma stoltei</name>
    <dbReference type="NCBI Taxonomy" id="1481888"/>
    <lineage>
        <taxon>Eukaryota</taxon>
        <taxon>Sar</taxon>
        <taxon>Alveolata</taxon>
        <taxon>Ciliophora</taxon>
        <taxon>Postciliodesmatophora</taxon>
        <taxon>Heterotrichea</taxon>
        <taxon>Heterotrichida</taxon>
        <taxon>Blepharismidae</taxon>
        <taxon>Blepharisma</taxon>
    </lineage>
</organism>
<keyword evidence="3" id="KW-1185">Reference proteome</keyword>
<feature type="domain" description="WWE" evidence="1">
    <location>
        <begin position="65"/>
        <end position="140"/>
    </location>
</feature>
<dbReference type="EMBL" id="CAJZBQ010000053">
    <property type="protein sequence ID" value="CAG9331474.1"/>
    <property type="molecule type" value="Genomic_DNA"/>
</dbReference>
<dbReference type="Gene3D" id="3.30.720.50">
    <property type="match status" value="2"/>
</dbReference>
<name>A0AAU9JW31_9CILI</name>
<dbReference type="GO" id="GO:0008270">
    <property type="term" value="F:zinc ion binding"/>
    <property type="evidence" value="ECO:0007669"/>
    <property type="project" value="InterPro"/>
</dbReference>
<dbReference type="Proteomes" id="UP001162131">
    <property type="component" value="Unassembled WGS sequence"/>
</dbReference>
<evidence type="ECO:0000259" key="1">
    <source>
        <dbReference type="PROSITE" id="PS50918"/>
    </source>
</evidence>
<comment type="caution">
    <text evidence="2">The sequence shown here is derived from an EMBL/GenBank/DDBJ whole genome shotgun (WGS) entry which is preliminary data.</text>
</comment>
<dbReference type="Pfam" id="PF02825">
    <property type="entry name" value="WWE"/>
    <property type="match status" value="2"/>
</dbReference>
<evidence type="ECO:0000313" key="3">
    <source>
        <dbReference type="Proteomes" id="UP001162131"/>
    </source>
</evidence>
<dbReference type="InterPro" id="IPR004170">
    <property type="entry name" value="WWE_dom"/>
</dbReference>
<dbReference type="InterPro" id="IPR037197">
    <property type="entry name" value="WWE_dom_sf"/>
</dbReference>
<accession>A0AAU9JW31</accession>
<sequence>MESGDRVYNVYCTEEIAKTLQASGQISWLASQYSIHIDYQQGRFIITGRETPVQAQQQAKHMLISLIQQQSVPKSAFQWFWFNGKSYSPYDPDSNQKIEDAFQNQQPALILEIMGKLYNVNLMQFAQSPISGKFWRPIIRQPPPMMRRPESRREFSAWTYDDRGKKKPFSREIVQKLEEAEKTKEPVDIKMGSSEFIINLETMKMQNKKTKRVQNVFRENKRDS</sequence>
<evidence type="ECO:0000313" key="2">
    <source>
        <dbReference type="EMBL" id="CAG9331474.1"/>
    </source>
</evidence>
<gene>
    <name evidence="2" type="ORF">BSTOLATCC_MIC53543</name>
</gene>
<protein>
    <recommendedName>
        <fullName evidence="1">WWE domain-containing protein</fullName>
    </recommendedName>
</protein>